<keyword evidence="4" id="KW-1185">Reference proteome</keyword>
<dbReference type="CDD" id="cd00063">
    <property type="entry name" value="FN3"/>
    <property type="match status" value="3"/>
</dbReference>
<dbReference type="PANTHER" id="PTHR47135:SF1">
    <property type="entry name" value="FIBRONECTIN TYPE III DOMAIN-CONTAINING PROTEIN 7"/>
    <property type="match status" value="1"/>
</dbReference>
<name>A0A3P9ANC8_ESOLU</name>
<dbReference type="Pfam" id="PF00041">
    <property type="entry name" value="fn3"/>
    <property type="match status" value="2"/>
</dbReference>
<accession>A0A3P9ANC8</accession>
<evidence type="ECO:0000256" key="1">
    <source>
        <dbReference type="SAM" id="SignalP"/>
    </source>
</evidence>
<dbReference type="InterPro" id="IPR003961">
    <property type="entry name" value="FN3_dom"/>
</dbReference>
<reference evidence="3" key="4">
    <citation type="submission" date="2025-09" db="UniProtKB">
        <authorList>
            <consortium name="Ensembl"/>
        </authorList>
    </citation>
    <scope>IDENTIFICATION</scope>
</reference>
<feature type="domain" description="Fibronectin type-III" evidence="2">
    <location>
        <begin position="199"/>
        <end position="285"/>
    </location>
</feature>
<dbReference type="Ensembl" id="ENSELUT00000043196.3">
    <property type="protein sequence ID" value="ENSELUP00000042225.2"/>
    <property type="gene ID" value="ENSELUG00000023352.3"/>
</dbReference>
<dbReference type="Proteomes" id="UP000265140">
    <property type="component" value="Chromosome 8"/>
</dbReference>
<dbReference type="Gene3D" id="2.60.40.10">
    <property type="entry name" value="Immunoglobulins"/>
    <property type="match status" value="5"/>
</dbReference>
<keyword evidence="1" id="KW-0732">Signal</keyword>
<dbReference type="SUPFAM" id="SSF49265">
    <property type="entry name" value="Fibronectin type III"/>
    <property type="match status" value="5"/>
</dbReference>
<gene>
    <name evidence="3" type="primary">FNDC7</name>
</gene>
<dbReference type="PANTHER" id="PTHR47135">
    <property type="entry name" value="FIBRONECTIN TYPE III DOMAIN-CONTAINING PROTEIN 7"/>
    <property type="match status" value="1"/>
</dbReference>
<organism evidence="3 4">
    <name type="scientific">Esox lucius</name>
    <name type="common">Northern pike</name>
    <dbReference type="NCBI Taxonomy" id="8010"/>
    <lineage>
        <taxon>Eukaryota</taxon>
        <taxon>Metazoa</taxon>
        <taxon>Chordata</taxon>
        <taxon>Craniata</taxon>
        <taxon>Vertebrata</taxon>
        <taxon>Euteleostomi</taxon>
        <taxon>Actinopterygii</taxon>
        <taxon>Neopterygii</taxon>
        <taxon>Teleostei</taxon>
        <taxon>Protacanthopterygii</taxon>
        <taxon>Esociformes</taxon>
        <taxon>Esocidae</taxon>
        <taxon>Esox</taxon>
    </lineage>
</organism>
<feature type="domain" description="Fibronectin type-III" evidence="2">
    <location>
        <begin position="534"/>
        <end position="619"/>
    </location>
</feature>
<proteinExistence type="predicted"/>
<feature type="signal peptide" evidence="1">
    <location>
        <begin position="1"/>
        <end position="21"/>
    </location>
</feature>
<evidence type="ECO:0000313" key="4">
    <source>
        <dbReference type="Proteomes" id="UP000265140"/>
    </source>
</evidence>
<sequence length="834" mass="88697">MAIKWLAVIVLIGICSQSSASSEITVNVFMVTSKSMTVRWSRFSGASSYKITATPKNSLDASAFAQFGANSVMGSINSLTPNIMYIIKAEAMDNSLNILSQAEVEETTAPEVPTIHMATSKQSESMTVEFTRVSGATSYVLRAENADLSFSSETEVSSSPGTVVNLQAYTDYTLSVMSVNSGGRSQPSLPVEAKTVVAAPELNSTSPRNDTIVVGWEPVDHAVLYTLSIIKEGSDSQVKLNTTDTSVTFPDLEAGTTYCIKSNAWDPEHRQGDDFTVCQITCPPIPGFIELQLTMVGSGAGVSVSWTSSRGAGGYLALSSEGINCTSTTGPCSLVPVGCGQRHTVTVTAINVGGPSIPSAPEEFIPLRVEETEAGNCSVSWDTMLYADTYVAFIKRDDGQEERCNTTSTSCNYHCQCGYTYLMTVFAFNLAGSSSPGPVLNYTTLPCCPEDVFISLASSDTLEIMWSAVRGAEVYETRAVDGSEVILCNDTAPVCALSDLSCNSPYSVLVMPCNEIRGCNPTCTAHTKETAPCSPEVLGVAQTNGTSFTVSFSAPNTAGAIYRVSATGQDGTHTCTSNGTSCEILDLPCGQVYEVIVIATTSAGDSLPSYSIPLETAPCCPLSVNVDQVTQAMTNVTWLAARGAQTYLTSLTSPRGTARCHTLDTNCLMGCITCGTNYTVGIEAISRTGQKSECTYHGFSSSACCPSGVKLYRMANNTLRAYWRSTGGLHKYMAEMVGSQSNYTCAPPPGGNTCDVSEIMCGDVYKVVVAPLTQDGAKVQFCPQRMYSVSCSGSNVGMGTFGFLFHEQSVVFVFIDSGLWYFIRKKCISPTSLK</sequence>
<feature type="domain" description="Fibronectin type-III" evidence="2">
    <location>
        <begin position="109"/>
        <end position="198"/>
    </location>
</feature>
<reference evidence="4" key="1">
    <citation type="journal article" date="2014" name="PLoS ONE">
        <title>The genome and linkage map of the northern pike (Esox lucius): conserved synteny revealed between the salmonid sister group and the Neoteleostei.</title>
        <authorList>
            <person name="Rondeau E.B."/>
            <person name="Minkley D.R."/>
            <person name="Leong J.S."/>
            <person name="Messmer A.M."/>
            <person name="Jantzen J.R."/>
            <person name="von Schalburg K.R."/>
            <person name="Lemon C."/>
            <person name="Bird N.H."/>
            <person name="Koop B.F."/>
        </authorList>
    </citation>
    <scope>NUCLEOTIDE SEQUENCE</scope>
</reference>
<dbReference type="OMA" id="GHMSECT"/>
<dbReference type="PROSITE" id="PS50853">
    <property type="entry name" value="FN3"/>
    <property type="match status" value="3"/>
</dbReference>
<dbReference type="SMART" id="SM00060">
    <property type="entry name" value="FN3"/>
    <property type="match status" value="7"/>
</dbReference>
<dbReference type="InterPro" id="IPR015373">
    <property type="entry name" value="Interferon/interleukin_rcp_dom"/>
</dbReference>
<dbReference type="OrthoDB" id="9927686at2759"/>
<dbReference type="Pfam" id="PF09294">
    <property type="entry name" value="Interfer-bind"/>
    <property type="match status" value="1"/>
</dbReference>
<dbReference type="GeneTree" id="ENSGT00390000004674"/>
<reference evidence="3" key="2">
    <citation type="submission" date="2020-02" db="EMBL/GenBank/DDBJ databases">
        <title>Esox lucius (northern pike) genome, fEsoLuc1, primary haplotype.</title>
        <authorList>
            <person name="Myers G."/>
            <person name="Karagic N."/>
            <person name="Meyer A."/>
            <person name="Pippel M."/>
            <person name="Reichard M."/>
            <person name="Winkler S."/>
            <person name="Tracey A."/>
            <person name="Sims Y."/>
            <person name="Howe K."/>
            <person name="Rhie A."/>
            <person name="Formenti G."/>
            <person name="Durbin R."/>
            <person name="Fedrigo O."/>
            <person name="Jarvis E.D."/>
        </authorList>
    </citation>
    <scope>NUCLEOTIDE SEQUENCE [LARGE SCALE GENOMIC DNA]</scope>
</reference>
<reference evidence="3" key="3">
    <citation type="submission" date="2025-08" db="UniProtKB">
        <authorList>
            <consortium name="Ensembl"/>
        </authorList>
    </citation>
    <scope>IDENTIFICATION</scope>
</reference>
<dbReference type="InterPro" id="IPR013783">
    <property type="entry name" value="Ig-like_fold"/>
</dbReference>
<evidence type="ECO:0000259" key="2">
    <source>
        <dbReference type="PROSITE" id="PS50853"/>
    </source>
</evidence>
<dbReference type="AlphaFoldDB" id="A0A3P9ANC8"/>
<dbReference type="Bgee" id="ENSELUG00000023352">
    <property type="expression patterns" value="Expressed in endocrine system and 7 other cell types or tissues"/>
</dbReference>
<protein>
    <recommendedName>
        <fullName evidence="2">Fibronectin type-III domain-containing protein</fullName>
    </recommendedName>
</protein>
<dbReference type="InParanoid" id="A0A3P9ANC8"/>
<dbReference type="InterPro" id="IPR036116">
    <property type="entry name" value="FN3_sf"/>
</dbReference>
<feature type="chain" id="PRO_5044322870" description="Fibronectin type-III domain-containing protein" evidence="1">
    <location>
        <begin position="22"/>
        <end position="834"/>
    </location>
</feature>
<evidence type="ECO:0000313" key="3">
    <source>
        <dbReference type="Ensembl" id="ENSELUP00000042225.2"/>
    </source>
</evidence>